<dbReference type="EMBL" id="KF740664">
    <property type="protein sequence ID" value="AHH01601.1"/>
    <property type="molecule type" value="Genomic_DNA"/>
</dbReference>
<dbReference type="GO" id="GO:0008270">
    <property type="term" value="F:zinc ion binding"/>
    <property type="evidence" value="ECO:0007669"/>
    <property type="project" value="UniProtKB-KW"/>
</dbReference>
<proteinExistence type="predicted"/>
<reference evidence="5 6" key="1">
    <citation type="journal article" date="2014" name="Proc. Natl. Acad. Sci. U.S.A.">
        <title>Thirty-thousand-year-old distant relative of giant icosahedral DNA viruses with a pandoravirus morphology.</title>
        <authorList>
            <person name="Legendre M."/>
            <person name="Bartoli J."/>
            <person name="Shmakova L."/>
            <person name="Jeudy S."/>
            <person name="Labadie K."/>
            <person name="Adrait A."/>
            <person name="Lescot M."/>
            <person name="Poirot O."/>
            <person name="Bertaux L."/>
            <person name="Bruley C."/>
            <person name="Coute Y."/>
            <person name="Rivkina E."/>
            <person name="Abergel C."/>
            <person name="Claverie J.M."/>
        </authorList>
    </citation>
    <scope>NUCLEOTIDE SEQUENCE [LARGE SCALE GENOMIC DNA]</scope>
    <source>
        <strain evidence="5">P1084-T</strain>
    </source>
</reference>
<keyword evidence="6" id="KW-1185">Reference proteome</keyword>
<dbReference type="Gene3D" id="6.10.140.2220">
    <property type="match status" value="1"/>
</dbReference>
<keyword evidence="2" id="KW-0863">Zinc-finger</keyword>
<dbReference type="RefSeq" id="YP_009000936.1">
    <property type="nucleotide sequence ID" value="NC_023423.1"/>
</dbReference>
<dbReference type="InterPro" id="IPR002893">
    <property type="entry name" value="Znf_MYND"/>
</dbReference>
<keyword evidence="3" id="KW-0862">Zinc</keyword>
<evidence type="ECO:0000256" key="3">
    <source>
        <dbReference type="ARBA" id="ARBA00022833"/>
    </source>
</evidence>
<dbReference type="PROSITE" id="PS50865">
    <property type="entry name" value="ZF_MYND_2"/>
    <property type="match status" value="1"/>
</dbReference>
<gene>
    <name evidence="5" type="ORF">pv_34</name>
</gene>
<dbReference type="Proteomes" id="UP000202176">
    <property type="component" value="Segment"/>
</dbReference>
<dbReference type="KEGG" id="vg:18266062"/>
<name>W5S4F2_9VIRU</name>
<dbReference type="SUPFAM" id="SSF144232">
    <property type="entry name" value="HIT/MYND zinc finger-like"/>
    <property type="match status" value="1"/>
</dbReference>
<dbReference type="GeneID" id="18266062"/>
<evidence type="ECO:0000313" key="5">
    <source>
        <dbReference type="EMBL" id="AHH01601.1"/>
    </source>
</evidence>
<evidence type="ECO:0000256" key="2">
    <source>
        <dbReference type="ARBA" id="ARBA00022771"/>
    </source>
</evidence>
<organism evidence="5 6">
    <name type="scientific">Pithovirus sibericum</name>
    <dbReference type="NCBI Taxonomy" id="1450746"/>
    <lineage>
        <taxon>Viruses</taxon>
        <taxon>Pithoviruses</taxon>
        <taxon>Orthopithovirinae</taxon>
        <taxon>Alphapithovirus</taxon>
        <taxon>Alphapithovirus sibericum</taxon>
    </lineage>
</organism>
<feature type="domain" description="MYND-type" evidence="4">
    <location>
        <begin position="156"/>
        <end position="191"/>
    </location>
</feature>
<protein>
    <submittedName>
        <fullName evidence="5">Zf-MYND finger protein</fullName>
    </submittedName>
</protein>
<evidence type="ECO:0000313" key="6">
    <source>
        <dbReference type="Proteomes" id="UP000202176"/>
    </source>
</evidence>
<evidence type="ECO:0000256" key="1">
    <source>
        <dbReference type="ARBA" id="ARBA00022723"/>
    </source>
</evidence>
<sequence>MEADDRRLKEIANMGQRIEQTFDLMEDFGPGLKCCKCNRNFQITENLDSIPTCEIVSNNGPNPKFPFSKRHIFFYEKSKLAFVNVCQLCAKDENCLKSDKICCVVCRRPHDVRYCKSFYVNSHFFYNQIYSCSLKCSKYFTKKFEEKTKCKLICVCSAEITRRMKCGRCQRIYYCSRQCQKDDWPRHKKDCD</sequence>
<dbReference type="Pfam" id="PF01753">
    <property type="entry name" value="zf-MYND"/>
    <property type="match status" value="1"/>
</dbReference>
<accession>W5S4F2</accession>
<evidence type="ECO:0000259" key="4">
    <source>
        <dbReference type="PROSITE" id="PS50865"/>
    </source>
</evidence>
<keyword evidence="1" id="KW-0479">Metal-binding</keyword>